<evidence type="ECO:0000256" key="7">
    <source>
        <dbReference type="ARBA" id="ARBA00024799"/>
    </source>
</evidence>
<dbReference type="InterPro" id="IPR017959">
    <property type="entry name" value="Asn/Gln-tRNA_amidoTrfase_suB/E"/>
</dbReference>
<dbReference type="GO" id="GO:0050567">
    <property type="term" value="F:glutaminyl-tRNA synthase (glutamine-hydrolyzing) activity"/>
    <property type="evidence" value="ECO:0007669"/>
    <property type="project" value="UniProtKB-UniRule"/>
</dbReference>
<evidence type="ECO:0000256" key="6">
    <source>
        <dbReference type="ARBA" id="ARBA00022917"/>
    </source>
</evidence>
<dbReference type="SUPFAM" id="SSF89095">
    <property type="entry name" value="GatB/YqeY motif"/>
    <property type="match status" value="2"/>
</dbReference>
<comment type="subunit">
    <text evidence="2 10">Heterotrimer of A, B and C subunits.</text>
</comment>
<comment type="similarity">
    <text evidence="1 10">Belongs to the GatB/GatE family. GatB subfamily.</text>
</comment>
<dbReference type="FunFam" id="1.10.10.410:FF:000001">
    <property type="entry name" value="Aspartyl/glutamyl-tRNA(Asn/Gln) amidotransferase subunit B"/>
    <property type="match status" value="1"/>
</dbReference>
<dbReference type="EC" id="6.3.5.-" evidence="10"/>
<dbReference type="Pfam" id="PF02934">
    <property type="entry name" value="GatB_N"/>
    <property type="match status" value="1"/>
</dbReference>
<dbReference type="InterPro" id="IPR017958">
    <property type="entry name" value="Gln-tRNA_amidoTrfase_suB_CS"/>
</dbReference>
<evidence type="ECO:0000256" key="1">
    <source>
        <dbReference type="ARBA" id="ARBA00005306"/>
    </source>
</evidence>
<sequence length="530" mass="60423">MKKYQPVIGMEVHAQLKTKSKMFCGCQNGFGLEKEANINICPVCTAQPGSLPVINEEAVKMVIKTGLALDCKIAEDSFFERKNYFYPDLPKGYQISQYQKPLCYEGYLEVMVNNRHAEPFGLAPGWLVSASRDETLKQVQGDGMGENLRKIRIRRIHLEEDTGKLLHQKEDSYSLVDFNRAGVPLMELVTEPDIQSGEEAREFCQELQLILRYLGVSEAEMENGQMRCEVNISLRESGFEKKELGTKVEIKNLNSFRVVKRAIEHEAKRQAEVLKRGEKVIQETRGWDDNRGVTFSQRIKEEAHDYRYFPEPDLPPLRSLNDRKLLLLAEIPELPQAKRLRLTGEYSLPENDTEAFAQNKELGEYFEEVCSELTRTEHETRKFNEAELKKLYKLAANYLITEIPRAADKLKAYDYELRGKITPENFAEFTVIVFKGIVSSSGAQILLEEMFKTGIDPTHVIETKNLAQVGDVVALGTVIDEIIEKNPQPVEDYKKGKEASLQFLVGQVMKKTGGKANPQVVMEILKRKLC</sequence>
<organism evidence="12 13">
    <name type="scientific">Candidatus Portnoybacteria bacterium CG09_land_8_20_14_0_10_44_13</name>
    <dbReference type="NCBI Taxonomy" id="1974811"/>
    <lineage>
        <taxon>Bacteria</taxon>
        <taxon>Candidatus Portnoyibacteriota</taxon>
    </lineage>
</organism>
<dbReference type="EMBL" id="PEZF01000096">
    <property type="protein sequence ID" value="PIS16631.1"/>
    <property type="molecule type" value="Genomic_DNA"/>
</dbReference>
<proteinExistence type="inferred from homology"/>
<dbReference type="InterPro" id="IPR018027">
    <property type="entry name" value="Asn/Gln_amidotransferase"/>
</dbReference>
<keyword evidence="12" id="KW-0808">Transferase</keyword>
<comment type="catalytic activity">
    <reaction evidence="8 10">
        <text>L-aspartyl-tRNA(Asn) + L-glutamine + ATP + H2O = L-asparaginyl-tRNA(Asn) + L-glutamate + ADP + phosphate + 2 H(+)</text>
        <dbReference type="Rhea" id="RHEA:14513"/>
        <dbReference type="Rhea" id="RHEA-COMP:9674"/>
        <dbReference type="Rhea" id="RHEA-COMP:9677"/>
        <dbReference type="ChEBI" id="CHEBI:15377"/>
        <dbReference type="ChEBI" id="CHEBI:15378"/>
        <dbReference type="ChEBI" id="CHEBI:29985"/>
        <dbReference type="ChEBI" id="CHEBI:30616"/>
        <dbReference type="ChEBI" id="CHEBI:43474"/>
        <dbReference type="ChEBI" id="CHEBI:58359"/>
        <dbReference type="ChEBI" id="CHEBI:78515"/>
        <dbReference type="ChEBI" id="CHEBI:78516"/>
        <dbReference type="ChEBI" id="CHEBI:456216"/>
    </reaction>
</comment>
<comment type="catalytic activity">
    <reaction evidence="9 10">
        <text>L-glutamyl-tRNA(Gln) + L-glutamine + ATP + H2O = L-glutaminyl-tRNA(Gln) + L-glutamate + ADP + phosphate + H(+)</text>
        <dbReference type="Rhea" id="RHEA:17521"/>
        <dbReference type="Rhea" id="RHEA-COMP:9681"/>
        <dbReference type="Rhea" id="RHEA-COMP:9684"/>
        <dbReference type="ChEBI" id="CHEBI:15377"/>
        <dbReference type="ChEBI" id="CHEBI:15378"/>
        <dbReference type="ChEBI" id="CHEBI:29985"/>
        <dbReference type="ChEBI" id="CHEBI:30616"/>
        <dbReference type="ChEBI" id="CHEBI:43474"/>
        <dbReference type="ChEBI" id="CHEBI:58359"/>
        <dbReference type="ChEBI" id="CHEBI:78520"/>
        <dbReference type="ChEBI" id="CHEBI:78521"/>
        <dbReference type="ChEBI" id="CHEBI:456216"/>
    </reaction>
</comment>
<dbReference type="InterPro" id="IPR006075">
    <property type="entry name" value="Asn/Gln-tRNA_Trfase_suB/E_cat"/>
</dbReference>
<dbReference type="InterPro" id="IPR004413">
    <property type="entry name" value="GatB"/>
</dbReference>
<dbReference type="GO" id="GO:0016740">
    <property type="term" value="F:transferase activity"/>
    <property type="evidence" value="ECO:0007669"/>
    <property type="project" value="UniProtKB-KW"/>
</dbReference>
<reference evidence="13" key="1">
    <citation type="submission" date="2017-09" db="EMBL/GenBank/DDBJ databases">
        <title>Depth-based differentiation of microbial function through sediment-hosted aquifers and enrichment of novel symbionts in the deep terrestrial subsurface.</title>
        <authorList>
            <person name="Probst A.J."/>
            <person name="Ladd B."/>
            <person name="Jarett J.K."/>
            <person name="Geller-Mcgrath D.E."/>
            <person name="Sieber C.M.K."/>
            <person name="Emerson J.B."/>
            <person name="Anantharaman K."/>
            <person name="Thomas B.C."/>
            <person name="Malmstrom R."/>
            <person name="Stieglmeier M."/>
            <person name="Klingl A."/>
            <person name="Woyke T."/>
            <person name="Ryan C.M."/>
            <person name="Banfield J.F."/>
        </authorList>
    </citation>
    <scope>NUCLEOTIDE SEQUENCE [LARGE SCALE GENOMIC DNA]</scope>
</reference>
<evidence type="ECO:0000259" key="11">
    <source>
        <dbReference type="SMART" id="SM00845"/>
    </source>
</evidence>
<dbReference type="NCBIfam" id="TIGR00133">
    <property type="entry name" value="gatB"/>
    <property type="match status" value="1"/>
</dbReference>
<evidence type="ECO:0000256" key="2">
    <source>
        <dbReference type="ARBA" id="ARBA00011123"/>
    </source>
</evidence>
<dbReference type="Gene3D" id="1.10.10.410">
    <property type="match status" value="1"/>
</dbReference>
<dbReference type="PANTHER" id="PTHR11659">
    <property type="entry name" value="GLUTAMYL-TRNA GLN AMIDOTRANSFERASE SUBUNIT B MITOCHONDRIAL AND PROKARYOTIC PET112-RELATED"/>
    <property type="match status" value="1"/>
</dbReference>
<dbReference type="AlphaFoldDB" id="A0A2H0WVK2"/>
<feature type="domain" description="Asn/Gln amidotransferase" evidence="11">
    <location>
        <begin position="364"/>
        <end position="529"/>
    </location>
</feature>
<dbReference type="InterPro" id="IPR003789">
    <property type="entry name" value="Asn/Gln_tRNA_amidoTrase-B-like"/>
</dbReference>
<dbReference type="GO" id="GO:0005524">
    <property type="term" value="F:ATP binding"/>
    <property type="evidence" value="ECO:0007669"/>
    <property type="project" value="UniProtKB-KW"/>
</dbReference>
<dbReference type="PROSITE" id="PS01234">
    <property type="entry name" value="GATB"/>
    <property type="match status" value="1"/>
</dbReference>
<keyword evidence="6 10" id="KW-0648">Protein biosynthesis</keyword>
<dbReference type="Proteomes" id="UP000229080">
    <property type="component" value="Unassembled WGS sequence"/>
</dbReference>
<dbReference type="SMART" id="SM00845">
    <property type="entry name" value="GatB_Yqey"/>
    <property type="match status" value="1"/>
</dbReference>
<dbReference type="NCBIfam" id="NF004012">
    <property type="entry name" value="PRK05477.1-2"/>
    <property type="match status" value="1"/>
</dbReference>
<comment type="function">
    <text evidence="7 10">Allows the formation of correctly charged Asn-tRNA(Asn) or Gln-tRNA(Gln) through the transamidation of misacylated Asp-tRNA(Asn) or Glu-tRNA(Gln) in organisms which lack either or both of asparaginyl-tRNA or glutaminyl-tRNA synthetases. The reaction takes place in the presence of glutamine and ATP through an activated phospho-Asp-tRNA(Asn) or phospho-Glu-tRNA(Gln).</text>
</comment>
<dbReference type="GO" id="GO:0006412">
    <property type="term" value="P:translation"/>
    <property type="evidence" value="ECO:0007669"/>
    <property type="project" value="UniProtKB-UniRule"/>
</dbReference>
<evidence type="ECO:0000256" key="10">
    <source>
        <dbReference type="HAMAP-Rule" id="MF_00121"/>
    </source>
</evidence>
<name>A0A2H0WVK2_9BACT</name>
<dbReference type="InterPro" id="IPR014746">
    <property type="entry name" value="Gln_synth/guanido_kin_cat_dom"/>
</dbReference>
<dbReference type="SUPFAM" id="SSF55931">
    <property type="entry name" value="Glutamine synthetase/guanido kinase"/>
    <property type="match status" value="1"/>
</dbReference>
<comment type="caution">
    <text evidence="12">The sequence shown here is derived from an EMBL/GenBank/DDBJ whole genome shotgun (WGS) entry which is preliminary data.</text>
</comment>
<evidence type="ECO:0000256" key="8">
    <source>
        <dbReference type="ARBA" id="ARBA00047380"/>
    </source>
</evidence>
<evidence type="ECO:0000313" key="13">
    <source>
        <dbReference type="Proteomes" id="UP000229080"/>
    </source>
</evidence>
<accession>A0A2H0WVK2</accession>
<gene>
    <name evidence="10" type="primary">gatB</name>
    <name evidence="12" type="ORF">COT61_02885</name>
</gene>
<keyword evidence="4 10" id="KW-0547">Nucleotide-binding</keyword>
<keyword evidence="3 10" id="KW-0436">Ligase</keyword>
<evidence type="ECO:0000256" key="4">
    <source>
        <dbReference type="ARBA" id="ARBA00022741"/>
    </source>
</evidence>
<protein>
    <recommendedName>
        <fullName evidence="10">Aspartyl/glutamyl-tRNA(Asn/Gln) amidotransferase subunit B</fullName>
        <shortName evidence="10">Asp/Glu-ADT subunit B</shortName>
        <ecNumber evidence="10">6.3.5.-</ecNumber>
    </recommendedName>
</protein>
<dbReference type="HAMAP" id="MF_00121">
    <property type="entry name" value="GatB"/>
    <property type="match status" value="1"/>
</dbReference>
<dbReference type="GO" id="GO:0050566">
    <property type="term" value="F:asparaginyl-tRNA synthase (glutamine-hydrolyzing) activity"/>
    <property type="evidence" value="ECO:0007669"/>
    <property type="project" value="RHEA"/>
</dbReference>
<evidence type="ECO:0000256" key="9">
    <source>
        <dbReference type="ARBA" id="ARBA00047913"/>
    </source>
</evidence>
<evidence type="ECO:0000313" key="12">
    <source>
        <dbReference type="EMBL" id="PIS16631.1"/>
    </source>
</evidence>
<evidence type="ECO:0000256" key="5">
    <source>
        <dbReference type="ARBA" id="ARBA00022840"/>
    </source>
</evidence>
<dbReference type="InterPro" id="IPR023168">
    <property type="entry name" value="GatB_Yqey_C_2"/>
</dbReference>
<keyword evidence="5 10" id="KW-0067">ATP-binding</keyword>
<evidence type="ECO:0000256" key="3">
    <source>
        <dbReference type="ARBA" id="ARBA00022598"/>
    </source>
</evidence>
<dbReference type="NCBIfam" id="NF004014">
    <property type="entry name" value="PRK05477.1-4"/>
    <property type="match status" value="1"/>
</dbReference>
<dbReference type="Pfam" id="PF02637">
    <property type="entry name" value="GatB_Yqey"/>
    <property type="match status" value="1"/>
</dbReference>